<sequence>MPRLAPVSQPLMPVGGAVYQAADRPVGSDTEEADDLALLRAPELREQPNASTASRKWRFRSGLGIFMILSSHDKDGERYPYWPRMTATRERGRRSALRNTEADMEATEEPEAETLSRQTFHAVWRTISDYIDYDATFAPDCNTG</sequence>
<evidence type="ECO:0000313" key="2">
    <source>
        <dbReference type="EMBL" id="KAF6830076.1"/>
    </source>
</evidence>
<dbReference type="EMBL" id="WIGM01000294">
    <property type="protein sequence ID" value="KAF6830076.1"/>
    <property type="molecule type" value="Genomic_DNA"/>
</dbReference>
<keyword evidence="3" id="KW-1185">Reference proteome</keyword>
<protein>
    <submittedName>
        <fullName evidence="2">Uncharacterized protein</fullName>
    </submittedName>
</protein>
<evidence type="ECO:0000256" key="1">
    <source>
        <dbReference type="SAM" id="MobiDB-lite"/>
    </source>
</evidence>
<proteinExistence type="predicted"/>
<dbReference type="AlphaFoldDB" id="A0A8H6KFG9"/>
<feature type="region of interest" description="Disordered" evidence="1">
    <location>
        <begin position="90"/>
        <end position="114"/>
    </location>
</feature>
<organism evidence="2 3">
    <name type="scientific">Colletotrichum musicola</name>
    <dbReference type="NCBI Taxonomy" id="2175873"/>
    <lineage>
        <taxon>Eukaryota</taxon>
        <taxon>Fungi</taxon>
        <taxon>Dikarya</taxon>
        <taxon>Ascomycota</taxon>
        <taxon>Pezizomycotina</taxon>
        <taxon>Sordariomycetes</taxon>
        <taxon>Hypocreomycetidae</taxon>
        <taxon>Glomerellales</taxon>
        <taxon>Glomerellaceae</taxon>
        <taxon>Colletotrichum</taxon>
        <taxon>Colletotrichum orchidearum species complex</taxon>
    </lineage>
</organism>
<accession>A0A8H6KFG9</accession>
<gene>
    <name evidence="2" type="ORF">CMUS01_07908</name>
</gene>
<name>A0A8H6KFG9_9PEZI</name>
<dbReference type="Proteomes" id="UP000639643">
    <property type="component" value="Unassembled WGS sequence"/>
</dbReference>
<reference evidence="2" key="1">
    <citation type="journal article" date="2020" name="Phytopathology">
        <title>Genome Sequence Resources of Colletotrichum truncatum, C. plurivorum, C. musicola, and C. sojae: Four Species Pathogenic to Soybean (Glycine max).</title>
        <authorList>
            <person name="Rogerio F."/>
            <person name="Boufleur T.R."/>
            <person name="Ciampi-Guillardi M."/>
            <person name="Sukno S.A."/>
            <person name="Thon M.R."/>
            <person name="Massola Junior N.S."/>
            <person name="Baroncelli R."/>
        </authorList>
    </citation>
    <scope>NUCLEOTIDE SEQUENCE</scope>
    <source>
        <strain evidence="2">LFN0074</strain>
    </source>
</reference>
<comment type="caution">
    <text evidence="2">The sequence shown here is derived from an EMBL/GenBank/DDBJ whole genome shotgun (WGS) entry which is preliminary data.</text>
</comment>
<evidence type="ECO:0000313" key="3">
    <source>
        <dbReference type="Proteomes" id="UP000639643"/>
    </source>
</evidence>
<feature type="compositionally biased region" description="Acidic residues" evidence="1">
    <location>
        <begin position="102"/>
        <end position="112"/>
    </location>
</feature>